<dbReference type="InterPro" id="IPR009776">
    <property type="entry name" value="Spore_0_M"/>
</dbReference>
<evidence type="ECO:0000256" key="1">
    <source>
        <dbReference type="SAM" id="MobiDB-lite"/>
    </source>
</evidence>
<evidence type="ECO:0000313" key="2">
    <source>
        <dbReference type="EMBL" id="MBB4942024.1"/>
    </source>
</evidence>
<protein>
    <submittedName>
        <fullName evidence="2">Sporulation-control protein</fullName>
    </submittedName>
</protein>
<dbReference type="PANTHER" id="PTHR40053:SF1">
    <property type="entry name" value="SPORULATION-CONTROL PROTEIN SPO0M"/>
    <property type="match status" value="1"/>
</dbReference>
<feature type="region of interest" description="Disordered" evidence="1">
    <location>
        <begin position="1"/>
        <end position="39"/>
    </location>
</feature>
<reference evidence="2 3" key="1">
    <citation type="submission" date="2020-08" db="EMBL/GenBank/DDBJ databases">
        <title>Sequencing the genomes of 1000 actinobacteria strains.</title>
        <authorList>
            <person name="Klenk H.-P."/>
        </authorList>
    </citation>
    <scope>NUCLEOTIDE SEQUENCE [LARGE SCALE GENOMIC DNA]</scope>
    <source>
        <strain evidence="2 3">DSM 43023</strain>
    </source>
</reference>
<dbReference type="Proteomes" id="UP000534286">
    <property type="component" value="Unassembled WGS sequence"/>
</dbReference>
<comment type="caution">
    <text evidence="2">The sequence shown here is derived from an EMBL/GenBank/DDBJ whole genome shotgun (WGS) entry which is preliminary data.</text>
</comment>
<dbReference type="PANTHER" id="PTHR40053">
    <property type="entry name" value="SPORULATION-CONTROL PROTEIN SPO0M"/>
    <property type="match status" value="1"/>
</dbReference>
<dbReference type="AlphaFoldDB" id="A0A7W7S173"/>
<keyword evidence="3" id="KW-1185">Reference proteome</keyword>
<dbReference type="RefSeq" id="WP_312882782.1">
    <property type="nucleotide sequence ID" value="NZ_BAABEK010000119.1"/>
</dbReference>
<name>A0A7W7S173_9ACTN</name>
<organism evidence="2 3">
    <name type="scientific">Streptosporangium album</name>
    <dbReference type="NCBI Taxonomy" id="47479"/>
    <lineage>
        <taxon>Bacteria</taxon>
        <taxon>Bacillati</taxon>
        <taxon>Actinomycetota</taxon>
        <taxon>Actinomycetes</taxon>
        <taxon>Streptosporangiales</taxon>
        <taxon>Streptosporangiaceae</taxon>
        <taxon>Streptosporangium</taxon>
    </lineage>
</organism>
<dbReference type="EMBL" id="JACHJU010000003">
    <property type="protein sequence ID" value="MBB4942024.1"/>
    <property type="molecule type" value="Genomic_DNA"/>
</dbReference>
<proteinExistence type="predicted"/>
<sequence length="375" mass="40004">MLGTVEYTGSAHPGDRDRLVDEGDVGDVGAAPSPGELGAASGRSPLWLRHHNWREVSVVFKRLLGAFGVGGPSVDTVLAVSRVSPGGFLTGEVRVRGGDFEAEIEHISLGLVTRVETEHDEGEHSGLGEFFRTEISGPFTLGTGEERTFPFQVPVPWETPLTEVQGQPLNGMAMGVRTELAIAKAVDKGDLDPFSVAALPSQEAVLVAFSRLGFHFRSADLETGHLYGVQQRLPFYQEIEFYPPPQYAGRINEVELTFVADAGTLDVILEADKRGGHGSGHDSFGRFQVTHEQALQMDWAAEITAWLDSLATRHHGTSYDASYGGHHDGHHGGHHGGPGMGAVVAAGAVGAVGGFVAAEMIDEIGDFFEGDEEEG</sequence>
<accession>A0A7W7S173</accession>
<evidence type="ECO:0000313" key="3">
    <source>
        <dbReference type="Proteomes" id="UP000534286"/>
    </source>
</evidence>
<dbReference type="Pfam" id="PF07070">
    <property type="entry name" value="Spo0M"/>
    <property type="match status" value="1"/>
</dbReference>
<gene>
    <name evidence="2" type="ORF">FHR32_006410</name>
</gene>